<proteinExistence type="predicted"/>
<dbReference type="AlphaFoldDB" id="A0A6C0H786"/>
<sequence>MHLSQNGYDKYLYINKTYILLIYHFFMYIYHLITIFLNINIFIITLLKYINKL</sequence>
<keyword evidence="1" id="KW-1133">Transmembrane helix</keyword>
<accession>A0A6C0H786</accession>
<name>A0A6C0H786_9ZZZZ</name>
<reference evidence="2" key="1">
    <citation type="journal article" date="2020" name="Nature">
        <title>Giant virus diversity and host interactions through global metagenomics.</title>
        <authorList>
            <person name="Schulz F."/>
            <person name="Roux S."/>
            <person name="Paez-Espino D."/>
            <person name="Jungbluth S."/>
            <person name="Walsh D.A."/>
            <person name="Denef V.J."/>
            <person name="McMahon K.D."/>
            <person name="Konstantinidis K.T."/>
            <person name="Eloe-Fadrosh E.A."/>
            <person name="Kyrpides N.C."/>
            <person name="Woyke T."/>
        </authorList>
    </citation>
    <scope>NUCLEOTIDE SEQUENCE</scope>
    <source>
        <strain evidence="2">GVMAG-M-3300023179-82</strain>
    </source>
</reference>
<feature type="transmembrane region" description="Helical" evidence="1">
    <location>
        <begin position="20"/>
        <end position="47"/>
    </location>
</feature>
<evidence type="ECO:0000313" key="2">
    <source>
        <dbReference type="EMBL" id="QHT76364.1"/>
    </source>
</evidence>
<dbReference type="EMBL" id="MN739896">
    <property type="protein sequence ID" value="QHT76364.1"/>
    <property type="molecule type" value="Genomic_DNA"/>
</dbReference>
<keyword evidence="1" id="KW-0472">Membrane</keyword>
<organism evidence="2">
    <name type="scientific">viral metagenome</name>
    <dbReference type="NCBI Taxonomy" id="1070528"/>
    <lineage>
        <taxon>unclassified sequences</taxon>
        <taxon>metagenomes</taxon>
        <taxon>organismal metagenomes</taxon>
    </lineage>
</organism>
<protein>
    <submittedName>
        <fullName evidence="2">Uncharacterized protein</fullName>
    </submittedName>
</protein>
<keyword evidence="1" id="KW-0812">Transmembrane</keyword>
<evidence type="ECO:0000256" key="1">
    <source>
        <dbReference type="SAM" id="Phobius"/>
    </source>
</evidence>